<dbReference type="OrthoDB" id="9791198at2"/>
<sequence>MPSAPSSAVEIDIPEVKSDLEAVFARYEAALVTNDVATLDALFFDASSTIRYGENENLYGFAEIAAFRARRSPLFLGRKLERTVITTFGRDYGVASTLYRRESATGRLGRQSQTWVRFPDGWKIVAAHVSAIDDPATVGS</sequence>
<dbReference type="EMBL" id="FRXO01000004">
    <property type="protein sequence ID" value="SHO65662.1"/>
    <property type="molecule type" value="Genomic_DNA"/>
</dbReference>
<dbReference type="InterPro" id="IPR032710">
    <property type="entry name" value="NTF2-like_dom_sf"/>
</dbReference>
<dbReference type="InterPro" id="IPR024507">
    <property type="entry name" value="AtzH-like"/>
</dbReference>
<gene>
    <name evidence="1" type="ORF">SAMN02745172_02307</name>
</gene>
<evidence type="ECO:0000313" key="1">
    <source>
        <dbReference type="EMBL" id="SHO65662.1"/>
    </source>
</evidence>
<dbReference type="Proteomes" id="UP000186406">
    <property type="component" value="Unassembled WGS sequence"/>
</dbReference>
<keyword evidence="2" id="KW-1185">Reference proteome</keyword>
<accession>A0A1M7ZLF9</accession>
<dbReference type="AlphaFoldDB" id="A0A1M7ZLF9"/>
<dbReference type="NCBIfam" id="NF033625">
    <property type="entry name" value="HpxZ"/>
    <property type="match status" value="1"/>
</dbReference>
<proteinExistence type="predicted"/>
<dbReference type="RefSeq" id="WP_073629266.1">
    <property type="nucleotide sequence ID" value="NZ_FRXO01000004.1"/>
</dbReference>
<dbReference type="Pfam" id="PF11533">
    <property type="entry name" value="AtzH-like"/>
    <property type="match status" value="1"/>
</dbReference>
<dbReference type="SUPFAM" id="SSF54427">
    <property type="entry name" value="NTF2-like"/>
    <property type="match status" value="1"/>
</dbReference>
<evidence type="ECO:0008006" key="3">
    <source>
        <dbReference type="Google" id="ProtNLM"/>
    </source>
</evidence>
<reference evidence="1 2" key="1">
    <citation type="submission" date="2016-12" db="EMBL/GenBank/DDBJ databases">
        <authorList>
            <person name="Song W.-J."/>
            <person name="Kurnit D.M."/>
        </authorList>
    </citation>
    <scope>NUCLEOTIDE SEQUENCE [LARGE SCALE GENOMIC DNA]</scope>
    <source>
        <strain evidence="1 2">DSM 19599</strain>
    </source>
</reference>
<dbReference type="Gene3D" id="3.10.450.50">
    <property type="match status" value="1"/>
</dbReference>
<evidence type="ECO:0000313" key="2">
    <source>
        <dbReference type="Proteomes" id="UP000186406"/>
    </source>
</evidence>
<organism evidence="1 2">
    <name type="scientific">Pseudoxanthobacter soli DSM 19599</name>
    <dbReference type="NCBI Taxonomy" id="1123029"/>
    <lineage>
        <taxon>Bacteria</taxon>
        <taxon>Pseudomonadati</taxon>
        <taxon>Pseudomonadota</taxon>
        <taxon>Alphaproteobacteria</taxon>
        <taxon>Hyphomicrobiales</taxon>
        <taxon>Segnochrobactraceae</taxon>
        <taxon>Pseudoxanthobacter</taxon>
    </lineage>
</organism>
<name>A0A1M7ZLF9_9HYPH</name>
<protein>
    <recommendedName>
        <fullName evidence="3">DUF4440 domain-containing protein</fullName>
    </recommendedName>
</protein>
<dbReference type="STRING" id="1123029.SAMN02745172_02307"/>